<dbReference type="PANTHER" id="PTHR31686">
    <property type="match status" value="1"/>
</dbReference>
<keyword evidence="11" id="KW-1185">Reference proteome</keyword>
<evidence type="ECO:0000256" key="1">
    <source>
        <dbReference type="ARBA" id="ARBA00004651"/>
    </source>
</evidence>
<dbReference type="EMBL" id="JAPDMQ010001014">
    <property type="protein sequence ID" value="KAK0519350.1"/>
    <property type="molecule type" value="Genomic_DNA"/>
</dbReference>
<protein>
    <submittedName>
        <fullName evidence="10">Plasma membrane sulfite pump involved in sulfite metabolism</fullName>
    </submittedName>
</protein>
<dbReference type="PANTHER" id="PTHR31686:SF1">
    <property type="entry name" value="SULFITE EFFLUX PUMP SSU1"/>
    <property type="match status" value="1"/>
</dbReference>
<dbReference type="Gene3D" id="1.50.10.150">
    <property type="entry name" value="Voltage-dependent anion channel"/>
    <property type="match status" value="1"/>
</dbReference>
<dbReference type="GO" id="GO:0000319">
    <property type="term" value="F:sulfite transmembrane transporter activity"/>
    <property type="evidence" value="ECO:0007669"/>
    <property type="project" value="TreeGrafter"/>
</dbReference>
<feature type="compositionally biased region" description="Pro residues" evidence="8">
    <location>
        <begin position="506"/>
        <end position="515"/>
    </location>
</feature>
<keyword evidence="6 9" id="KW-1133">Transmembrane helix</keyword>
<reference evidence="10" key="1">
    <citation type="journal article" date="2023" name="PhytoFront">
        <title>Draft Genome Resources of Seven Strains of Tilletia horrida, Causal Agent of Kernel Smut of Rice.</title>
        <authorList>
            <person name="Khanal S."/>
            <person name="Antony Babu S."/>
            <person name="Zhou X.G."/>
        </authorList>
    </citation>
    <scope>NUCLEOTIDE SEQUENCE</scope>
    <source>
        <strain evidence="10">TX3</strain>
    </source>
</reference>
<evidence type="ECO:0000256" key="2">
    <source>
        <dbReference type="ARBA" id="ARBA00008566"/>
    </source>
</evidence>
<keyword evidence="5 9" id="KW-0812">Transmembrane</keyword>
<gene>
    <name evidence="10" type="primary">SSU1_2</name>
    <name evidence="10" type="ORF">OC842_007481</name>
</gene>
<dbReference type="Pfam" id="PF03595">
    <property type="entry name" value="SLAC1"/>
    <property type="match status" value="1"/>
</dbReference>
<comment type="similarity">
    <text evidence="2">Belongs to the tellurite-resistance/dicarboxylate transporter (TDT) family.</text>
</comment>
<evidence type="ECO:0000256" key="3">
    <source>
        <dbReference type="ARBA" id="ARBA00022448"/>
    </source>
</evidence>
<evidence type="ECO:0000256" key="7">
    <source>
        <dbReference type="ARBA" id="ARBA00023136"/>
    </source>
</evidence>
<dbReference type="InterPro" id="IPR004695">
    <property type="entry name" value="SLAC1/Mae1/Ssu1/TehA"/>
</dbReference>
<feature type="region of interest" description="Disordered" evidence="8">
    <location>
        <begin position="458"/>
        <end position="533"/>
    </location>
</feature>
<feature type="transmembrane region" description="Helical" evidence="9">
    <location>
        <begin position="129"/>
        <end position="151"/>
    </location>
</feature>
<evidence type="ECO:0000256" key="9">
    <source>
        <dbReference type="SAM" id="Phobius"/>
    </source>
</evidence>
<keyword evidence="4" id="KW-1003">Cell membrane</keyword>
<accession>A0AAN6G8A2</accession>
<feature type="transmembrane region" description="Helical" evidence="9">
    <location>
        <begin position="213"/>
        <end position="234"/>
    </location>
</feature>
<dbReference type="Proteomes" id="UP001176521">
    <property type="component" value="Unassembled WGS sequence"/>
</dbReference>
<organism evidence="10 11">
    <name type="scientific">Tilletia horrida</name>
    <dbReference type="NCBI Taxonomy" id="155126"/>
    <lineage>
        <taxon>Eukaryota</taxon>
        <taxon>Fungi</taxon>
        <taxon>Dikarya</taxon>
        <taxon>Basidiomycota</taxon>
        <taxon>Ustilaginomycotina</taxon>
        <taxon>Exobasidiomycetes</taxon>
        <taxon>Tilletiales</taxon>
        <taxon>Tilletiaceae</taxon>
        <taxon>Tilletia</taxon>
    </lineage>
</organism>
<name>A0AAN6G8A2_9BASI</name>
<dbReference type="InterPro" id="IPR051629">
    <property type="entry name" value="Sulfite_efflux_TDT"/>
</dbReference>
<feature type="transmembrane region" description="Helical" evidence="9">
    <location>
        <begin position="281"/>
        <end position="302"/>
    </location>
</feature>
<feature type="transmembrane region" description="Helical" evidence="9">
    <location>
        <begin position="182"/>
        <end position="201"/>
    </location>
</feature>
<evidence type="ECO:0000256" key="6">
    <source>
        <dbReference type="ARBA" id="ARBA00022989"/>
    </source>
</evidence>
<comment type="caution">
    <text evidence="10">The sequence shown here is derived from an EMBL/GenBank/DDBJ whole genome shotgun (WGS) entry which is preliminary data.</text>
</comment>
<keyword evidence="7 9" id="KW-0472">Membrane</keyword>
<sequence length="642" mass="68078">MGLGIASILLYNMPYSFTGLQELGLAFFVVNVMLFFFLLALTITRYVLWPRLLPIMLYHPTQAFFLGTFTMGAVTLDEIIILGLIPRLGQAWLYVGWYFWWMIAAATIVVAIGVPWITQTRQEQQFRQITAVWFLPIVAPVVCASAGSIVANAMVDAGLLAAGQGNPAAAASWYSHARVQEIACYLLLGIGLIPSLLWMPIYSTRLAIHKLPTAVIVSSFIPLGCCGQGALAVLHISRTLRRITVITGVPPLGGVDDSVGNVISPASAQAMADAIYAVSQVGALFLWGLGIVWMSLAVMSIADVLSVSDIALNLGLWASTFPVGTMAASAALFGAEFGSTAFKVALSLELGSYGLLSQGLWNGCYEALLPLLSIVLNVAALSAASYTPTPRNLCQLFEHAGLINLDALGCARVLSPGKRFHSLVGKDKACSALNAAGLVNLDTLGCEMKNEHEIEERGLAWHHPPTLPPPKEEDSEPSTPCPSPPTVPAQPPKTPAQPPKALTEPPKNPAQPPAQPQHKDPTPPENPPATSDCGKPCSTKELCQVIQTGMINVDILGCAKIGEGAHFGGGVGGGAHADDGWLKEEKDEEAKGKITARCTGGEGCPSSANKCDKEQKCKVKACKIMQHAGLINLDLLGCAHIL</sequence>
<dbReference type="GO" id="GO:0005886">
    <property type="term" value="C:plasma membrane"/>
    <property type="evidence" value="ECO:0007669"/>
    <property type="project" value="UniProtKB-SubCell"/>
</dbReference>
<feature type="compositionally biased region" description="Pro residues" evidence="8">
    <location>
        <begin position="479"/>
        <end position="498"/>
    </location>
</feature>
<proteinExistence type="inferred from homology"/>
<evidence type="ECO:0000256" key="4">
    <source>
        <dbReference type="ARBA" id="ARBA00022475"/>
    </source>
</evidence>
<evidence type="ECO:0000313" key="10">
    <source>
        <dbReference type="EMBL" id="KAK0519350.1"/>
    </source>
</evidence>
<dbReference type="AlphaFoldDB" id="A0AAN6G8A2"/>
<evidence type="ECO:0000313" key="11">
    <source>
        <dbReference type="Proteomes" id="UP001176521"/>
    </source>
</evidence>
<keyword evidence="3" id="KW-0813">Transport</keyword>
<feature type="transmembrane region" description="Helical" evidence="9">
    <location>
        <begin position="23"/>
        <end position="43"/>
    </location>
</feature>
<dbReference type="InterPro" id="IPR038665">
    <property type="entry name" value="Voltage-dep_anion_channel_sf"/>
</dbReference>
<feature type="transmembrane region" description="Helical" evidence="9">
    <location>
        <begin position="314"/>
        <end position="334"/>
    </location>
</feature>
<evidence type="ECO:0000256" key="8">
    <source>
        <dbReference type="SAM" id="MobiDB-lite"/>
    </source>
</evidence>
<feature type="transmembrane region" description="Helical" evidence="9">
    <location>
        <begin position="97"/>
        <end position="117"/>
    </location>
</feature>
<comment type="subcellular location">
    <subcellularLocation>
        <location evidence="1">Cell membrane</location>
        <topology evidence="1">Multi-pass membrane protein</topology>
    </subcellularLocation>
</comment>
<feature type="transmembrane region" description="Helical" evidence="9">
    <location>
        <begin position="63"/>
        <end position="85"/>
    </location>
</feature>
<evidence type="ECO:0000256" key="5">
    <source>
        <dbReference type="ARBA" id="ARBA00022692"/>
    </source>
</evidence>